<accession>A0A7R9BII8</accession>
<feature type="region of interest" description="Disordered" evidence="4">
    <location>
        <begin position="70"/>
        <end position="101"/>
    </location>
</feature>
<keyword evidence="5" id="KW-0812">Transmembrane</keyword>
<evidence type="ECO:0000256" key="5">
    <source>
        <dbReference type="SAM" id="Phobius"/>
    </source>
</evidence>
<keyword evidence="5" id="KW-0472">Membrane</keyword>
<dbReference type="GO" id="GO:0004115">
    <property type="term" value="F:3',5'-cyclic-AMP phosphodiesterase activity"/>
    <property type="evidence" value="ECO:0007669"/>
    <property type="project" value="UniProtKB-EC"/>
</dbReference>
<evidence type="ECO:0000259" key="6">
    <source>
        <dbReference type="Pfam" id="PF18100"/>
    </source>
</evidence>
<sequence>MRATGKEGEVNGKLLWKVSELCSTSWNEVSCHAGDDLIVTPFAQILASLKSVRNNYVCLTNVAVPDKNRRSSAVNTGATGGNVSPSQQKSINPAEPGMPERDREYVFGNASRKFPSAASSRQLEGICVGLNYSSCSWGVVTTVSGLLFFTPFFVALRFSQLNELGGSKELSAL</sequence>
<evidence type="ECO:0000313" key="7">
    <source>
        <dbReference type="EMBL" id="CAD7275115.1"/>
    </source>
</evidence>
<evidence type="ECO:0000256" key="1">
    <source>
        <dbReference type="ARBA" id="ARBA00012276"/>
    </source>
</evidence>
<name>A0A7R9BII8_9CRUS</name>
<dbReference type="AlphaFoldDB" id="A0A7R9BII8"/>
<evidence type="ECO:0000256" key="4">
    <source>
        <dbReference type="SAM" id="MobiDB-lite"/>
    </source>
</evidence>
<feature type="domain" description="Phosphodiesterase 4 upstream conserved regions (UCR)" evidence="6">
    <location>
        <begin position="39"/>
        <end position="76"/>
    </location>
</feature>
<gene>
    <name evidence="7" type="ORF">NMOB1V02_LOCUS2918</name>
</gene>
<feature type="transmembrane region" description="Helical" evidence="5">
    <location>
        <begin position="137"/>
        <end position="158"/>
    </location>
</feature>
<dbReference type="EMBL" id="OA882396">
    <property type="protein sequence ID" value="CAD7275115.1"/>
    <property type="molecule type" value="Genomic_DNA"/>
</dbReference>
<dbReference type="InterPro" id="IPR040844">
    <property type="entry name" value="PDE4_UCR"/>
</dbReference>
<protein>
    <recommendedName>
        <fullName evidence="1">3',5'-cyclic-AMP phosphodiesterase</fullName>
        <ecNumber evidence="1">3.1.4.53</ecNumber>
    </recommendedName>
</protein>
<dbReference type="OrthoDB" id="189220at2759"/>
<keyword evidence="3" id="KW-0114">cAMP</keyword>
<reference evidence="7" key="1">
    <citation type="submission" date="2020-11" db="EMBL/GenBank/DDBJ databases">
        <authorList>
            <person name="Tran Van P."/>
        </authorList>
    </citation>
    <scope>NUCLEOTIDE SEQUENCE</scope>
</reference>
<dbReference type="EC" id="3.1.4.53" evidence="1"/>
<keyword evidence="2" id="KW-0378">Hydrolase</keyword>
<proteinExistence type="predicted"/>
<dbReference type="Proteomes" id="UP000678499">
    <property type="component" value="Unassembled WGS sequence"/>
</dbReference>
<keyword evidence="8" id="KW-1185">Reference proteome</keyword>
<dbReference type="Pfam" id="PF18100">
    <property type="entry name" value="PDE4_UCR"/>
    <property type="match status" value="1"/>
</dbReference>
<evidence type="ECO:0000256" key="2">
    <source>
        <dbReference type="ARBA" id="ARBA00022801"/>
    </source>
</evidence>
<evidence type="ECO:0000256" key="3">
    <source>
        <dbReference type="ARBA" id="ARBA00023149"/>
    </source>
</evidence>
<organism evidence="7">
    <name type="scientific">Notodromas monacha</name>
    <dbReference type="NCBI Taxonomy" id="399045"/>
    <lineage>
        <taxon>Eukaryota</taxon>
        <taxon>Metazoa</taxon>
        <taxon>Ecdysozoa</taxon>
        <taxon>Arthropoda</taxon>
        <taxon>Crustacea</taxon>
        <taxon>Oligostraca</taxon>
        <taxon>Ostracoda</taxon>
        <taxon>Podocopa</taxon>
        <taxon>Podocopida</taxon>
        <taxon>Cypridocopina</taxon>
        <taxon>Cypridoidea</taxon>
        <taxon>Cyprididae</taxon>
        <taxon>Notodromas</taxon>
    </lineage>
</organism>
<feature type="compositionally biased region" description="Polar residues" evidence="4">
    <location>
        <begin position="71"/>
        <end position="91"/>
    </location>
</feature>
<evidence type="ECO:0000313" key="8">
    <source>
        <dbReference type="Proteomes" id="UP000678499"/>
    </source>
</evidence>
<keyword evidence="5" id="KW-1133">Transmembrane helix</keyword>
<dbReference type="EMBL" id="CAJPEX010000359">
    <property type="protein sequence ID" value="CAG0915267.1"/>
    <property type="molecule type" value="Genomic_DNA"/>
</dbReference>